<reference evidence="1" key="1">
    <citation type="submission" date="2018-05" db="EMBL/GenBank/DDBJ databases">
        <authorList>
            <person name="Lanie J.A."/>
            <person name="Ng W.-L."/>
            <person name="Kazmierczak K.M."/>
            <person name="Andrzejewski T.M."/>
            <person name="Davidsen T.M."/>
            <person name="Wayne K.J."/>
            <person name="Tettelin H."/>
            <person name="Glass J.I."/>
            <person name="Rusch D."/>
            <person name="Podicherti R."/>
            <person name="Tsui H.-C.T."/>
            <person name="Winkler M.E."/>
        </authorList>
    </citation>
    <scope>NUCLEOTIDE SEQUENCE</scope>
</reference>
<dbReference type="EMBL" id="UINC01210974">
    <property type="protein sequence ID" value="SVE34671.1"/>
    <property type="molecule type" value="Genomic_DNA"/>
</dbReference>
<evidence type="ECO:0000313" key="1">
    <source>
        <dbReference type="EMBL" id="SVE34671.1"/>
    </source>
</evidence>
<accession>A0A383CRA6</accession>
<organism evidence="1">
    <name type="scientific">marine metagenome</name>
    <dbReference type="NCBI Taxonomy" id="408172"/>
    <lineage>
        <taxon>unclassified sequences</taxon>
        <taxon>metagenomes</taxon>
        <taxon>ecological metagenomes</taxon>
    </lineage>
</organism>
<name>A0A383CRA6_9ZZZZ</name>
<proteinExistence type="predicted"/>
<gene>
    <name evidence="1" type="ORF">METZ01_LOCUS487525</name>
</gene>
<dbReference type="AlphaFoldDB" id="A0A383CRA6"/>
<sequence length="39" mass="4306">MGTNLKAAVGANANYRKDAISDLEFSKLWDSTEFKTAIQ</sequence>
<protein>
    <submittedName>
        <fullName evidence="1">Uncharacterized protein</fullName>
    </submittedName>
</protein>